<dbReference type="EMBL" id="LT629799">
    <property type="protein sequence ID" value="SDV04240.1"/>
    <property type="molecule type" value="Genomic_DNA"/>
</dbReference>
<keyword evidence="1" id="KW-1133">Transmembrane helix</keyword>
<organism evidence="2 3">
    <name type="scientific">Microlunatus sagamiharensis</name>
    <dbReference type="NCBI Taxonomy" id="546874"/>
    <lineage>
        <taxon>Bacteria</taxon>
        <taxon>Bacillati</taxon>
        <taxon>Actinomycetota</taxon>
        <taxon>Actinomycetes</taxon>
        <taxon>Propionibacteriales</taxon>
        <taxon>Propionibacteriaceae</taxon>
        <taxon>Microlunatus</taxon>
    </lineage>
</organism>
<accession>A0A1H2NFS5</accession>
<dbReference type="RefSeq" id="WP_091078461.1">
    <property type="nucleotide sequence ID" value="NZ_LT629799.1"/>
</dbReference>
<feature type="transmembrane region" description="Helical" evidence="1">
    <location>
        <begin position="80"/>
        <end position="101"/>
    </location>
</feature>
<keyword evidence="1" id="KW-0812">Transmembrane</keyword>
<gene>
    <name evidence="2" type="ORF">SAMN04488544_3939</name>
</gene>
<protein>
    <submittedName>
        <fullName evidence="2">Uncharacterized protein</fullName>
    </submittedName>
</protein>
<sequence>MARTQDDIPAEDRFGLWYRFRTLVVFNLLYVAGPAQLDGHRDPRKAVEHDYERRRDLHRARRGLPPVVKKPTDDKGGPDVVVLLAVAGVAALVLLLVWGIVSAR</sequence>
<dbReference type="OrthoDB" id="3831159at2"/>
<evidence type="ECO:0000313" key="2">
    <source>
        <dbReference type="EMBL" id="SDV04240.1"/>
    </source>
</evidence>
<reference evidence="3" key="1">
    <citation type="submission" date="2016-10" db="EMBL/GenBank/DDBJ databases">
        <authorList>
            <person name="Varghese N."/>
            <person name="Submissions S."/>
        </authorList>
    </citation>
    <scope>NUCLEOTIDE SEQUENCE [LARGE SCALE GENOMIC DNA]</scope>
    <source>
        <strain evidence="3">DSM 21743</strain>
    </source>
</reference>
<evidence type="ECO:0000313" key="3">
    <source>
        <dbReference type="Proteomes" id="UP000198825"/>
    </source>
</evidence>
<keyword evidence="1" id="KW-0472">Membrane</keyword>
<name>A0A1H2NFS5_9ACTN</name>
<evidence type="ECO:0000256" key="1">
    <source>
        <dbReference type="SAM" id="Phobius"/>
    </source>
</evidence>
<proteinExistence type="predicted"/>
<dbReference type="Proteomes" id="UP000198825">
    <property type="component" value="Chromosome I"/>
</dbReference>
<dbReference type="AlphaFoldDB" id="A0A1H2NFS5"/>
<keyword evidence="3" id="KW-1185">Reference proteome</keyword>